<sequence length="656" mass="75704">MKTPKEWKQYFESEQFEQQYTYRPYDLGVTYKEERTTLKVWAPTASEVKLNLYAHGTEEEGQSSKQLEQEISLRQEAQGVWTVTLEGDYHGVYYDYDITVDGVTKRTADPYATACGANGRRSMIVDFSRTNPKGWEEDESPRAKVECPFLYELHVKDFSYDTNSGIKEAYRGKYLAFTEEGTTYQGDQIHATGIAYLKQLGVTHVHLLPVYDFGSVDELGDNDQFNWGYDPVNYNVPEGSYATDPKDGTVRIKEFKQMVMAFHKAGICVILDTVFNHTYQVDSWLQRTVPYYYYRQWEDGSFCDGSACGNDTASDRSMFGQYMKQSILHWVKEYHIDGFRFDLMGLHHTEVMNEIREELDKLPDGKEILIYGEPWAAAKTCMKKGAIPAIKDNVEKLNERVAIFCDSTRDAIKGHVFYGKVPGFINGKKGLEEEIAHAVVAWCDGSQKWKPKAPSQIISYVSAHDNFTLWDKLMLTMKKTPQYEKRDEEIVRVNKLAAAIVFTCQGIVFMQAGEEFARTKLGDENSYASSPKVNQLDWERTILYNDLVEYYKGLYKIRKQFGTYRYLGEDAHQYCQFIQCKDKNVVAFTIDNREKEERYQQLFVVYNANKKEVTIKLPKGTYKLLADESSSMREKDEIQVKDYIVVKPQSAVICAK</sequence>
<feature type="domain" description="Glycosyl hydrolase family 13 catalytic" evidence="2">
    <location>
        <begin position="152"/>
        <end position="558"/>
    </location>
</feature>
<dbReference type="Pfam" id="PF02922">
    <property type="entry name" value="CBM_48"/>
    <property type="match status" value="1"/>
</dbReference>
<dbReference type="NCBIfam" id="TIGR02104">
    <property type="entry name" value="pulA_typeI"/>
    <property type="match status" value="1"/>
</dbReference>
<dbReference type="InterPro" id="IPR013783">
    <property type="entry name" value="Ig-like_fold"/>
</dbReference>
<protein>
    <submittedName>
        <fullName evidence="3">Type I pullulanase</fullName>
        <ecNumber evidence="3">3.2.1.41</ecNumber>
    </submittedName>
</protein>
<dbReference type="CDD" id="cd11341">
    <property type="entry name" value="AmyAc_Pullulanase_LD-like"/>
    <property type="match status" value="1"/>
</dbReference>
<gene>
    <name evidence="3" type="primary">pulA</name>
    <name evidence="3" type="ORF">IAC13_06945</name>
</gene>
<dbReference type="InterPro" id="IPR049117">
    <property type="entry name" value="pulA_all-beta"/>
</dbReference>
<evidence type="ECO:0000313" key="3">
    <source>
        <dbReference type="EMBL" id="MBO8463648.1"/>
    </source>
</evidence>
<dbReference type="InterPro" id="IPR004193">
    <property type="entry name" value="Glyco_hydro_13_N"/>
</dbReference>
<dbReference type="Gene3D" id="2.60.40.1180">
    <property type="entry name" value="Golgi alpha-mannosidase II"/>
    <property type="match status" value="1"/>
</dbReference>
<dbReference type="EC" id="3.2.1.41" evidence="3"/>
<comment type="similarity">
    <text evidence="1">Belongs to the glycosyl hydrolase 13 family.</text>
</comment>
<reference evidence="3" key="2">
    <citation type="journal article" date="2021" name="PeerJ">
        <title>Extensive microbial diversity within the chicken gut microbiome revealed by metagenomics and culture.</title>
        <authorList>
            <person name="Gilroy R."/>
            <person name="Ravi A."/>
            <person name="Getino M."/>
            <person name="Pursley I."/>
            <person name="Horton D.L."/>
            <person name="Alikhan N.F."/>
            <person name="Baker D."/>
            <person name="Gharbi K."/>
            <person name="Hall N."/>
            <person name="Watson M."/>
            <person name="Adriaenssens E.M."/>
            <person name="Foster-Nyarko E."/>
            <person name="Jarju S."/>
            <person name="Secka A."/>
            <person name="Antonio M."/>
            <person name="Oren A."/>
            <person name="Chaudhuri R.R."/>
            <person name="La Ragione R."/>
            <person name="Hildebrand F."/>
            <person name="Pallen M.J."/>
        </authorList>
    </citation>
    <scope>NUCLEOTIDE SEQUENCE</scope>
    <source>
        <strain evidence="3">E3-2379</strain>
    </source>
</reference>
<keyword evidence="3" id="KW-0378">Hydrolase</keyword>
<proteinExistence type="inferred from homology"/>
<dbReference type="InterPro" id="IPR011840">
    <property type="entry name" value="PulA_typeI"/>
</dbReference>
<dbReference type="CDD" id="cd02860">
    <property type="entry name" value="E_set_Pullulanase"/>
    <property type="match status" value="1"/>
</dbReference>
<dbReference type="Proteomes" id="UP000823618">
    <property type="component" value="Unassembled WGS sequence"/>
</dbReference>
<dbReference type="Pfam" id="PF21653">
    <property type="entry name" value="pulA_all-beta"/>
    <property type="match status" value="1"/>
</dbReference>
<dbReference type="SUPFAM" id="SSF81296">
    <property type="entry name" value="E set domains"/>
    <property type="match status" value="1"/>
</dbReference>
<organism evidence="3 4">
    <name type="scientific">Candidatus Scybalomonas excrementavium</name>
    <dbReference type="NCBI Taxonomy" id="2840943"/>
    <lineage>
        <taxon>Bacteria</taxon>
        <taxon>Bacillati</taxon>
        <taxon>Bacillota</taxon>
        <taxon>Clostridia</taxon>
        <taxon>Lachnospirales</taxon>
        <taxon>Lachnospiraceae</taxon>
        <taxon>Lachnospiraceae incertae sedis</taxon>
        <taxon>Candidatus Scybalomonas</taxon>
    </lineage>
</organism>
<dbReference type="AlphaFoldDB" id="A0A9D9I1Y6"/>
<name>A0A9D9I1Y6_9FIRM</name>
<dbReference type="InterPro" id="IPR006047">
    <property type="entry name" value="GH13_cat_dom"/>
</dbReference>
<dbReference type="Gene3D" id="2.60.40.10">
    <property type="entry name" value="Immunoglobulins"/>
    <property type="match status" value="1"/>
</dbReference>
<evidence type="ECO:0000313" key="4">
    <source>
        <dbReference type="Proteomes" id="UP000823618"/>
    </source>
</evidence>
<dbReference type="Pfam" id="PF00128">
    <property type="entry name" value="Alpha-amylase"/>
    <property type="match status" value="1"/>
</dbReference>
<dbReference type="EMBL" id="JADIML010000191">
    <property type="protein sequence ID" value="MBO8463648.1"/>
    <property type="molecule type" value="Genomic_DNA"/>
</dbReference>
<dbReference type="SUPFAM" id="SSF51445">
    <property type="entry name" value="(Trans)glycosidases"/>
    <property type="match status" value="1"/>
</dbReference>
<dbReference type="Gene3D" id="3.20.20.80">
    <property type="entry name" value="Glycosidases"/>
    <property type="match status" value="1"/>
</dbReference>
<dbReference type="GO" id="GO:0051060">
    <property type="term" value="F:pullulanase activity"/>
    <property type="evidence" value="ECO:0007669"/>
    <property type="project" value="UniProtKB-EC"/>
</dbReference>
<comment type="caution">
    <text evidence="3">The sequence shown here is derived from an EMBL/GenBank/DDBJ whole genome shotgun (WGS) entry which is preliminary data.</text>
</comment>
<evidence type="ECO:0000256" key="1">
    <source>
        <dbReference type="ARBA" id="ARBA00008061"/>
    </source>
</evidence>
<dbReference type="InterPro" id="IPR017853">
    <property type="entry name" value="GH"/>
</dbReference>
<dbReference type="InterPro" id="IPR014756">
    <property type="entry name" value="Ig_E-set"/>
</dbReference>
<dbReference type="PANTHER" id="PTHR43002">
    <property type="entry name" value="GLYCOGEN DEBRANCHING ENZYME"/>
    <property type="match status" value="1"/>
</dbReference>
<accession>A0A9D9I1Y6</accession>
<dbReference type="SMART" id="SM00642">
    <property type="entry name" value="Aamy"/>
    <property type="match status" value="1"/>
</dbReference>
<reference evidence="3" key="1">
    <citation type="submission" date="2020-10" db="EMBL/GenBank/DDBJ databases">
        <authorList>
            <person name="Gilroy R."/>
        </authorList>
    </citation>
    <scope>NUCLEOTIDE SEQUENCE</scope>
    <source>
        <strain evidence="3">E3-2379</strain>
    </source>
</reference>
<keyword evidence="3" id="KW-0326">Glycosidase</keyword>
<evidence type="ECO:0000259" key="2">
    <source>
        <dbReference type="SMART" id="SM00642"/>
    </source>
</evidence>
<dbReference type="InterPro" id="IPR013780">
    <property type="entry name" value="Glyco_hydro_b"/>
</dbReference>
<dbReference type="GO" id="GO:0005975">
    <property type="term" value="P:carbohydrate metabolic process"/>
    <property type="evidence" value="ECO:0007669"/>
    <property type="project" value="InterPro"/>
</dbReference>